<gene>
    <name evidence="1" type="ORF">BV25DRAFT_1825320</name>
</gene>
<dbReference type="EMBL" id="MU277206">
    <property type="protein sequence ID" value="KAI0062779.1"/>
    <property type="molecule type" value="Genomic_DNA"/>
</dbReference>
<reference evidence="1" key="2">
    <citation type="journal article" date="2022" name="New Phytol.">
        <title>Evolutionary transition to the ectomycorrhizal habit in the genomes of a hyperdiverse lineage of mushroom-forming fungi.</title>
        <authorList>
            <person name="Looney B."/>
            <person name="Miyauchi S."/>
            <person name="Morin E."/>
            <person name="Drula E."/>
            <person name="Courty P.E."/>
            <person name="Kohler A."/>
            <person name="Kuo A."/>
            <person name="LaButti K."/>
            <person name="Pangilinan J."/>
            <person name="Lipzen A."/>
            <person name="Riley R."/>
            <person name="Andreopoulos W."/>
            <person name="He G."/>
            <person name="Johnson J."/>
            <person name="Nolan M."/>
            <person name="Tritt A."/>
            <person name="Barry K.W."/>
            <person name="Grigoriev I.V."/>
            <person name="Nagy L.G."/>
            <person name="Hibbett D."/>
            <person name="Henrissat B."/>
            <person name="Matheny P.B."/>
            <person name="Labbe J."/>
            <person name="Martin F.M."/>
        </authorList>
    </citation>
    <scope>NUCLEOTIDE SEQUENCE</scope>
    <source>
        <strain evidence="1">HHB10654</strain>
    </source>
</reference>
<name>A0ACB8T201_9AGAM</name>
<evidence type="ECO:0000313" key="2">
    <source>
        <dbReference type="Proteomes" id="UP000814140"/>
    </source>
</evidence>
<organism evidence="1 2">
    <name type="scientific">Artomyces pyxidatus</name>
    <dbReference type="NCBI Taxonomy" id="48021"/>
    <lineage>
        <taxon>Eukaryota</taxon>
        <taxon>Fungi</taxon>
        <taxon>Dikarya</taxon>
        <taxon>Basidiomycota</taxon>
        <taxon>Agaricomycotina</taxon>
        <taxon>Agaricomycetes</taxon>
        <taxon>Russulales</taxon>
        <taxon>Auriscalpiaceae</taxon>
        <taxon>Artomyces</taxon>
    </lineage>
</organism>
<protein>
    <submittedName>
        <fullName evidence="1">Uncharacterized protein</fullName>
    </submittedName>
</protein>
<proteinExistence type="predicted"/>
<sequence length="549" mass="59304">MTSTRTSRGGTAMNYMFSLPRGLSFKLFDNPNNSQNSYSAPAVAEAKPVIPLSRVNSTSKPSAPPDMSYPGAEHRHRQNSNYDRSHDRKPSGGSRSFAIYPTETRNTYVYEPSLSSKSDLQLPDEADADSFVSFPGDNASILARSSRETLLGGDIDSDTSSDTESGRRTPRRVVPVNLPALIEAQSTLNGGIINLSLPEASVYSDSDSESTATGDYYRAHDSSAEAMRGYHPAASARVMHDPRENAPQGGFPSRTSTGPAPRRPDVSSIVPITRDNDGRAAARPNYPMPDQSRPMPGRRGSEEMQPFPPGLSAPQRVSPQAEASSADHRNAPPVQLPARRERRDSFSVPVSRPPGPAPILASRPSQLGGPVQGRGNDARADAPVPQGAGRMPQQNVRPAPPSAQPSNRRPSIQGGREAALNPLSAGPGGGSFPRQQAIQVCARVRWDENLICPSPIPFHERRKGWFNKRGDQLWTNQGIYKSAPQGQEYPPDLAHYPDFGVGWMNEECVRIDMQHRMIPKAPLRSALKRTSVTGRPGLPTGGNAGGNGY</sequence>
<comment type="caution">
    <text evidence="1">The sequence shown here is derived from an EMBL/GenBank/DDBJ whole genome shotgun (WGS) entry which is preliminary data.</text>
</comment>
<keyword evidence="2" id="KW-1185">Reference proteome</keyword>
<reference evidence="1" key="1">
    <citation type="submission" date="2021-03" db="EMBL/GenBank/DDBJ databases">
        <authorList>
            <consortium name="DOE Joint Genome Institute"/>
            <person name="Ahrendt S."/>
            <person name="Looney B.P."/>
            <person name="Miyauchi S."/>
            <person name="Morin E."/>
            <person name="Drula E."/>
            <person name="Courty P.E."/>
            <person name="Chicoki N."/>
            <person name="Fauchery L."/>
            <person name="Kohler A."/>
            <person name="Kuo A."/>
            <person name="Labutti K."/>
            <person name="Pangilinan J."/>
            <person name="Lipzen A."/>
            <person name="Riley R."/>
            <person name="Andreopoulos W."/>
            <person name="He G."/>
            <person name="Johnson J."/>
            <person name="Barry K.W."/>
            <person name="Grigoriev I.V."/>
            <person name="Nagy L."/>
            <person name="Hibbett D."/>
            <person name="Henrissat B."/>
            <person name="Matheny P.B."/>
            <person name="Labbe J."/>
            <person name="Martin F."/>
        </authorList>
    </citation>
    <scope>NUCLEOTIDE SEQUENCE</scope>
    <source>
        <strain evidence="1">HHB10654</strain>
    </source>
</reference>
<dbReference type="Proteomes" id="UP000814140">
    <property type="component" value="Unassembled WGS sequence"/>
</dbReference>
<accession>A0ACB8T201</accession>
<evidence type="ECO:0000313" key="1">
    <source>
        <dbReference type="EMBL" id="KAI0062779.1"/>
    </source>
</evidence>